<reference evidence="1 2" key="1">
    <citation type="submission" date="2016-10" db="EMBL/GenBank/DDBJ databases">
        <authorList>
            <person name="de Groot N.N."/>
        </authorList>
    </citation>
    <scope>NUCLEOTIDE SEQUENCE [LARGE SCALE GENOMIC DNA]</scope>
    <source>
        <strain evidence="1 2">CGMCC 4.5681</strain>
    </source>
</reference>
<gene>
    <name evidence="1" type="ORF">SAMN05421874_102644</name>
</gene>
<dbReference type="STRING" id="683260.SAMN05421874_102644"/>
<dbReference type="SUPFAM" id="SSF54427">
    <property type="entry name" value="NTF2-like"/>
    <property type="match status" value="1"/>
</dbReference>
<organism evidence="1 2">
    <name type="scientific">Nonomuraea maritima</name>
    <dbReference type="NCBI Taxonomy" id="683260"/>
    <lineage>
        <taxon>Bacteria</taxon>
        <taxon>Bacillati</taxon>
        <taxon>Actinomycetota</taxon>
        <taxon>Actinomycetes</taxon>
        <taxon>Streptosporangiales</taxon>
        <taxon>Streptosporangiaceae</taxon>
        <taxon>Nonomuraea</taxon>
    </lineage>
</organism>
<proteinExistence type="predicted"/>
<dbReference type="AlphaFoldDB" id="A0A1G8VM13"/>
<dbReference type="GO" id="GO:0016853">
    <property type="term" value="F:isomerase activity"/>
    <property type="evidence" value="ECO:0007669"/>
    <property type="project" value="UniProtKB-KW"/>
</dbReference>
<dbReference type="Gene3D" id="3.10.450.50">
    <property type="match status" value="1"/>
</dbReference>
<evidence type="ECO:0000313" key="1">
    <source>
        <dbReference type="EMBL" id="SDJ67106.1"/>
    </source>
</evidence>
<dbReference type="PANTHER" id="PTHR38436">
    <property type="entry name" value="POLYKETIDE CYCLASE SNOAL-LIKE DOMAIN"/>
    <property type="match status" value="1"/>
</dbReference>
<keyword evidence="1" id="KW-0413">Isomerase</keyword>
<dbReference type="GO" id="GO:0030638">
    <property type="term" value="P:polyketide metabolic process"/>
    <property type="evidence" value="ECO:0007669"/>
    <property type="project" value="InterPro"/>
</dbReference>
<dbReference type="InterPro" id="IPR032710">
    <property type="entry name" value="NTF2-like_dom_sf"/>
</dbReference>
<keyword evidence="2" id="KW-1185">Reference proteome</keyword>
<evidence type="ECO:0000313" key="2">
    <source>
        <dbReference type="Proteomes" id="UP000198683"/>
    </source>
</evidence>
<sequence>MVMNHHKAVHFAHCFLVLRREPFMSDPQDPLIRLRKAFNRHDLIELALCFSAQAVVVAPDGIGENREQIASYYGQFMDSFPDSACTPQTVIVSNDTVIAEYTLTGTHKGPYLVPGGDVLEPTGRPIAVRACSLSSVEDGHIAAHRIYYDQLELAAQLDGALTFTRRPL</sequence>
<dbReference type="PANTHER" id="PTHR38436:SF1">
    <property type="entry name" value="ESTER CYCLASE"/>
    <property type="match status" value="1"/>
</dbReference>
<dbReference type="EMBL" id="FNFB01000002">
    <property type="protein sequence ID" value="SDJ67106.1"/>
    <property type="molecule type" value="Genomic_DNA"/>
</dbReference>
<dbReference type="InterPro" id="IPR009959">
    <property type="entry name" value="Cyclase_SnoaL-like"/>
</dbReference>
<protein>
    <submittedName>
        <fullName evidence="1">Ketosteroid isomerase-related protein</fullName>
    </submittedName>
</protein>
<accession>A0A1G8VM13</accession>
<name>A0A1G8VM13_9ACTN</name>
<dbReference type="Pfam" id="PF07366">
    <property type="entry name" value="SnoaL"/>
    <property type="match status" value="1"/>
</dbReference>
<dbReference type="Proteomes" id="UP000198683">
    <property type="component" value="Unassembled WGS sequence"/>
</dbReference>